<organism evidence="1 2">
    <name type="scientific">Coptotermes formosanus</name>
    <name type="common">Formosan subterranean termite</name>
    <dbReference type="NCBI Taxonomy" id="36987"/>
    <lineage>
        <taxon>Eukaryota</taxon>
        <taxon>Metazoa</taxon>
        <taxon>Ecdysozoa</taxon>
        <taxon>Arthropoda</taxon>
        <taxon>Hexapoda</taxon>
        <taxon>Insecta</taxon>
        <taxon>Pterygota</taxon>
        <taxon>Neoptera</taxon>
        <taxon>Polyneoptera</taxon>
        <taxon>Dictyoptera</taxon>
        <taxon>Blattodea</taxon>
        <taxon>Blattoidea</taxon>
        <taxon>Termitoidae</taxon>
        <taxon>Rhinotermitidae</taxon>
        <taxon>Coptotermes</taxon>
    </lineage>
</organism>
<proteinExistence type="predicted"/>
<dbReference type="AlphaFoldDB" id="A0A6L2PF52"/>
<name>A0A6L2PF52_COPFO</name>
<evidence type="ECO:0000313" key="1">
    <source>
        <dbReference type="EMBL" id="GFG31026.1"/>
    </source>
</evidence>
<dbReference type="EMBL" id="BLKM01000276">
    <property type="protein sequence ID" value="GFG31026.1"/>
    <property type="molecule type" value="Genomic_DNA"/>
</dbReference>
<dbReference type="InParanoid" id="A0A6L2PF52"/>
<comment type="caution">
    <text evidence="1">The sequence shown here is derived from an EMBL/GenBank/DDBJ whole genome shotgun (WGS) entry which is preliminary data.</text>
</comment>
<accession>A0A6L2PF52</accession>
<protein>
    <submittedName>
        <fullName evidence="1">Uncharacterized protein</fullName>
    </submittedName>
</protein>
<feature type="non-terminal residue" evidence="1">
    <location>
        <position position="121"/>
    </location>
</feature>
<sequence>MSTVLSFFMQLTDSGEGRENTKADITILANKSSPLLMDLDMTGIKVEDSNLMSEQNCTLVIASNVLLHTELLQTAISILAKGACILAREDPNTKCVGNRYFGFETVFEKTLENEKFLLLRK</sequence>
<dbReference type="Proteomes" id="UP000502823">
    <property type="component" value="Unassembled WGS sequence"/>
</dbReference>
<evidence type="ECO:0000313" key="2">
    <source>
        <dbReference type="Proteomes" id="UP000502823"/>
    </source>
</evidence>
<gene>
    <name evidence="1" type="ORF">Cfor_11417</name>
</gene>
<reference evidence="2" key="1">
    <citation type="submission" date="2020-01" db="EMBL/GenBank/DDBJ databases">
        <title>Draft genome sequence of the Termite Coptotermes fromosanus.</title>
        <authorList>
            <person name="Itakura S."/>
            <person name="Yosikawa Y."/>
            <person name="Umezawa K."/>
        </authorList>
    </citation>
    <scope>NUCLEOTIDE SEQUENCE [LARGE SCALE GENOMIC DNA]</scope>
</reference>
<keyword evidence="2" id="KW-1185">Reference proteome</keyword>